<keyword evidence="7" id="KW-0733">Signal recognition particle</keyword>
<dbReference type="AlphaFoldDB" id="A0A653DW99"/>
<protein>
    <recommendedName>
        <fullName evidence="4">Signal recognition particle subunit SRP72</fullName>
    </recommendedName>
</protein>
<keyword evidence="6" id="KW-0256">Endoplasmic reticulum</keyword>
<comment type="subcellular location">
    <subcellularLocation>
        <location evidence="2">Cytoplasm</location>
    </subcellularLocation>
    <subcellularLocation>
        <location evidence="1">Endoplasmic reticulum</location>
    </subcellularLocation>
</comment>
<evidence type="ECO:0000256" key="5">
    <source>
        <dbReference type="ARBA" id="ARBA00022490"/>
    </source>
</evidence>
<dbReference type="GO" id="GO:0043022">
    <property type="term" value="F:ribosome binding"/>
    <property type="evidence" value="ECO:0007669"/>
    <property type="project" value="TreeGrafter"/>
</dbReference>
<feature type="domain" description="Signal recognition particle SRP72 subunit RNA-binding" evidence="10">
    <location>
        <begin position="281"/>
        <end position="332"/>
    </location>
</feature>
<feature type="region of interest" description="Disordered" evidence="9">
    <location>
        <begin position="272"/>
        <end position="398"/>
    </location>
</feature>
<evidence type="ECO:0000256" key="7">
    <source>
        <dbReference type="ARBA" id="ARBA00023135"/>
    </source>
</evidence>
<organism evidence="11 12">
    <name type="scientific">Callosobruchus maculatus</name>
    <name type="common">Southern cowpea weevil</name>
    <name type="synonym">Pulse bruchid</name>
    <dbReference type="NCBI Taxonomy" id="64391"/>
    <lineage>
        <taxon>Eukaryota</taxon>
        <taxon>Metazoa</taxon>
        <taxon>Ecdysozoa</taxon>
        <taxon>Arthropoda</taxon>
        <taxon>Hexapoda</taxon>
        <taxon>Insecta</taxon>
        <taxon>Pterygota</taxon>
        <taxon>Neoptera</taxon>
        <taxon>Endopterygota</taxon>
        <taxon>Coleoptera</taxon>
        <taxon>Polyphaga</taxon>
        <taxon>Cucujiformia</taxon>
        <taxon>Chrysomeloidea</taxon>
        <taxon>Chrysomelidae</taxon>
        <taxon>Bruchinae</taxon>
        <taxon>Bruchini</taxon>
        <taxon>Callosobruchus</taxon>
    </lineage>
</organism>
<evidence type="ECO:0000256" key="6">
    <source>
        <dbReference type="ARBA" id="ARBA00022824"/>
    </source>
</evidence>
<keyword evidence="5" id="KW-0963">Cytoplasm</keyword>
<keyword evidence="8" id="KW-0687">Ribonucleoprotein</keyword>
<sequence>MALIAVASNNVVCINKDQNLFDSKKKMKAALNEALVYKLPSRQRKYIALNNAILNYYINQTELCEKICKNIEDTYPDLMIQILILRALNLIKADKVKEAIELLKKTERQDNRLYLHLCIAQIHLMQGERQEACKVLENLGEHSYKPGIVGALTTLYLGLGDEQMALKVFQRTVEYYKRNEITKAGLSSLWRQAAEFHIKKGLPQVAANSLEELLKTDSNDRKLIAQLILACSQFDIPRALELSKRLPDVKDIAKDVDIEALLVSTLNAPTYSKKSPAVKQDSLPSTPRDEGKKKKTDKHKKRKGKLPLNYDPNVGPDPERWLARHERTGYRKKRDRRSKEVIKGSQGTTSAQAEQYDFSKFVEDNASTSAPMETTPKGSKAQPSQSKKGQKKGKSKRR</sequence>
<dbReference type="OrthoDB" id="5421607at2759"/>
<evidence type="ECO:0000313" key="11">
    <source>
        <dbReference type="EMBL" id="VEN64493.1"/>
    </source>
</evidence>
<name>A0A653DW99_CALMS</name>
<proteinExistence type="inferred from homology"/>
<dbReference type="InterPro" id="IPR013699">
    <property type="entry name" value="Signal_recog_part_SRP72_RNA-bd"/>
</dbReference>
<evidence type="ECO:0000256" key="8">
    <source>
        <dbReference type="ARBA" id="ARBA00023274"/>
    </source>
</evidence>
<comment type="similarity">
    <text evidence="3">Belongs to the SRP72 family.</text>
</comment>
<dbReference type="PANTHER" id="PTHR14094">
    <property type="entry name" value="SIGNAL RECOGNITION PARTICLE 72"/>
    <property type="match status" value="1"/>
</dbReference>
<dbReference type="GO" id="GO:0005786">
    <property type="term" value="C:signal recognition particle, endoplasmic reticulum targeting"/>
    <property type="evidence" value="ECO:0007669"/>
    <property type="project" value="UniProtKB-KW"/>
</dbReference>
<keyword evidence="12" id="KW-1185">Reference proteome</keyword>
<feature type="compositionally biased region" description="Basic residues" evidence="9">
    <location>
        <begin position="293"/>
        <end position="305"/>
    </location>
</feature>
<dbReference type="InterPro" id="IPR011990">
    <property type="entry name" value="TPR-like_helical_dom_sf"/>
</dbReference>
<evidence type="ECO:0000256" key="3">
    <source>
        <dbReference type="ARBA" id="ARBA00007676"/>
    </source>
</evidence>
<gene>
    <name evidence="11" type="ORF">CALMAC_LOCUS21004</name>
</gene>
<evidence type="ECO:0000313" key="12">
    <source>
        <dbReference type="Proteomes" id="UP000410492"/>
    </source>
</evidence>
<accession>A0A653DW99</accession>
<dbReference type="InterPro" id="IPR026270">
    <property type="entry name" value="SRP72"/>
</dbReference>
<reference evidence="11 12" key="1">
    <citation type="submission" date="2019-01" db="EMBL/GenBank/DDBJ databases">
        <authorList>
            <person name="Sayadi A."/>
        </authorList>
    </citation>
    <scope>NUCLEOTIDE SEQUENCE [LARGE SCALE GENOMIC DNA]</scope>
</reference>
<feature type="compositionally biased region" description="Low complexity" evidence="9">
    <location>
        <begin position="377"/>
        <end position="387"/>
    </location>
</feature>
<dbReference type="EMBL" id="CAACVG010015465">
    <property type="protein sequence ID" value="VEN64493.1"/>
    <property type="molecule type" value="Genomic_DNA"/>
</dbReference>
<dbReference type="GO" id="GO:0006614">
    <property type="term" value="P:SRP-dependent cotranslational protein targeting to membrane"/>
    <property type="evidence" value="ECO:0007669"/>
    <property type="project" value="InterPro"/>
</dbReference>
<feature type="compositionally biased region" description="Basic and acidic residues" evidence="9">
    <location>
        <begin position="317"/>
        <end position="329"/>
    </location>
</feature>
<dbReference type="GO" id="GO:0005783">
    <property type="term" value="C:endoplasmic reticulum"/>
    <property type="evidence" value="ECO:0007669"/>
    <property type="project" value="UniProtKB-SubCell"/>
</dbReference>
<feature type="compositionally biased region" description="Basic residues" evidence="9">
    <location>
        <begin position="388"/>
        <end position="398"/>
    </location>
</feature>
<evidence type="ECO:0000256" key="2">
    <source>
        <dbReference type="ARBA" id="ARBA00004496"/>
    </source>
</evidence>
<evidence type="ECO:0000256" key="9">
    <source>
        <dbReference type="SAM" id="MobiDB-lite"/>
    </source>
</evidence>
<dbReference type="Gene3D" id="1.25.40.10">
    <property type="entry name" value="Tetratricopeptide repeat domain"/>
    <property type="match status" value="1"/>
</dbReference>
<evidence type="ECO:0000259" key="10">
    <source>
        <dbReference type="Pfam" id="PF08492"/>
    </source>
</evidence>
<dbReference type="Proteomes" id="UP000410492">
    <property type="component" value="Unassembled WGS sequence"/>
</dbReference>
<dbReference type="SUPFAM" id="SSF48452">
    <property type="entry name" value="TPR-like"/>
    <property type="match status" value="1"/>
</dbReference>
<dbReference type="PANTHER" id="PTHR14094:SF9">
    <property type="entry name" value="SIGNAL RECOGNITION PARTICLE SUBUNIT SRP72"/>
    <property type="match status" value="1"/>
</dbReference>
<evidence type="ECO:0000256" key="1">
    <source>
        <dbReference type="ARBA" id="ARBA00004240"/>
    </source>
</evidence>
<dbReference type="Pfam" id="PF08492">
    <property type="entry name" value="SRP72"/>
    <property type="match status" value="1"/>
</dbReference>
<dbReference type="GO" id="GO:0008312">
    <property type="term" value="F:7S RNA binding"/>
    <property type="evidence" value="ECO:0007669"/>
    <property type="project" value="InterPro"/>
</dbReference>
<evidence type="ECO:0000256" key="4">
    <source>
        <dbReference type="ARBA" id="ARBA00018350"/>
    </source>
</evidence>